<dbReference type="GO" id="GO:0072344">
    <property type="term" value="P:rescue of stalled ribosome"/>
    <property type="evidence" value="ECO:0007669"/>
    <property type="project" value="TreeGrafter"/>
</dbReference>
<dbReference type="eggNOG" id="KOG2030">
    <property type="taxonomic scope" value="Eukaryota"/>
</dbReference>
<accession>E0W4J9</accession>
<dbReference type="EMBL" id="AAZO01008149">
    <property type="status" value="NOT_ANNOTATED_CDS"/>
    <property type="molecule type" value="Genomic_DNA"/>
</dbReference>
<feature type="domain" description="NFACT protein C-terminal" evidence="1">
    <location>
        <begin position="1"/>
        <end position="52"/>
    </location>
</feature>
<reference evidence="2" key="1">
    <citation type="submission" date="2007-04" db="EMBL/GenBank/DDBJ databases">
        <title>Annotation of Pediculus humanus corporis strain USDA.</title>
        <authorList>
            <person name="Kirkness E."/>
            <person name="Hannick L."/>
            <person name="Hass B."/>
            <person name="Bruggner R."/>
            <person name="Lawson D."/>
            <person name="Bidwell S."/>
            <person name="Joardar V."/>
            <person name="Caler E."/>
            <person name="Walenz B."/>
            <person name="Inman J."/>
            <person name="Schobel S."/>
            <person name="Galinsky K."/>
            <person name="Amedeo P."/>
            <person name="Strausberg R."/>
        </authorList>
    </citation>
    <scope>NUCLEOTIDE SEQUENCE</scope>
    <source>
        <strain evidence="2">USDA</strain>
    </source>
</reference>
<dbReference type="PANTHER" id="PTHR15239">
    <property type="entry name" value="NUCLEAR EXPORT MEDIATOR FACTOR NEMF"/>
    <property type="match status" value="1"/>
</dbReference>
<keyword evidence="4" id="KW-1185">Reference proteome</keyword>
<dbReference type="KEGG" id="phu:Phum_PHUM622580"/>
<dbReference type="STRING" id="121224.E0W4J9"/>
<evidence type="ECO:0000313" key="3">
    <source>
        <dbReference type="EnsemblMetazoa" id="PHUM622580-PA"/>
    </source>
</evidence>
<dbReference type="GO" id="GO:1990112">
    <property type="term" value="C:RQC complex"/>
    <property type="evidence" value="ECO:0007669"/>
    <property type="project" value="TreeGrafter"/>
</dbReference>
<dbReference type="InParanoid" id="E0W4J9"/>
<organism>
    <name type="scientific">Pediculus humanus subsp. corporis</name>
    <name type="common">Body louse</name>
    <dbReference type="NCBI Taxonomy" id="121224"/>
    <lineage>
        <taxon>Eukaryota</taxon>
        <taxon>Metazoa</taxon>
        <taxon>Ecdysozoa</taxon>
        <taxon>Arthropoda</taxon>
        <taxon>Hexapoda</taxon>
        <taxon>Insecta</taxon>
        <taxon>Pterygota</taxon>
        <taxon>Neoptera</taxon>
        <taxon>Paraneoptera</taxon>
        <taxon>Psocodea</taxon>
        <taxon>Troctomorpha</taxon>
        <taxon>Phthiraptera</taxon>
        <taxon>Anoplura</taxon>
        <taxon>Pediculidae</taxon>
        <taxon>Pediculus</taxon>
    </lineage>
</organism>
<dbReference type="InterPro" id="IPR021846">
    <property type="entry name" value="NFACT-C"/>
</dbReference>
<evidence type="ECO:0000313" key="2">
    <source>
        <dbReference type="EMBL" id="EEB20555.1"/>
    </source>
</evidence>
<dbReference type="PANTHER" id="PTHR15239:SF6">
    <property type="entry name" value="RIBOSOME QUALITY CONTROL COMPLEX SUBUNIT NEMF"/>
    <property type="match status" value="1"/>
</dbReference>
<name>E0W4J9_PEDHC</name>
<dbReference type="EMBL" id="DS236477">
    <property type="protein sequence ID" value="EEB20555.1"/>
    <property type="molecule type" value="Genomic_DNA"/>
</dbReference>
<evidence type="ECO:0000313" key="4">
    <source>
        <dbReference type="Proteomes" id="UP000009046"/>
    </source>
</evidence>
<dbReference type="GO" id="GO:0000049">
    <property type="term" value="F:tRNA binding"/>
    <property type="evidence" value="ECO:0007669"/>
    <property type="project" value="TreeGrafter"/>
</dbReference>
<dbReference type="CTD" id="8239962"/>
<dbReference type="Pfam" id="PF11923">
    <property type="entry name" value="NFACT-C"/>
    <property type="match status" value="1"/>
</dbReference>
<dbReference type="VEuPathDB" id="VectorBase:PHUM622580"/>
<reference evidence="3" key="3">
    <citation type="submission" date="2021-02" db="UniProtKB">
        <authorList>
            <consortium name="EnsemblMetazoa"/>
        </authorList>
    </citation>
    <scope>IDENTIFICATION</scope>
    <source>
        <strain evidence="3">USDA</strain>
    </source>
</reference>
<reference evidence="2" key="2">
    <citation type="submission" date="2007-04" db="EMBL/GenBank/DDBJ databases">
        <title>The genome of the human body louse.</title>
        <authorList>
            <consortium name="The Human Body Louse Genome Consortium"/>
            <person name="Kirkness E."/>
            <person name="Walenz B."/>
            <person name="Hass B."/>
            <person name="Bruggner R."/>
            <person name="Strausberg R."/>
        </authorList>
    </citation>
    <scope>NUCLEOTIDE SEQUENCE</scope>
    <source>
        <strain evidence="2">USDA</strain>
    </source>
</reference>
<sequence>MTPGTGKRGKAARTAVTMFLKDKNCTQREKDLLKSVKDENLARNLPGKVKISAPHLHKK</sequence>
<proteinExistence type="predicted"/>
<gene>
    <name evidence="3" type="primary">8239962</name>
    <name evidence="2" type="ORF">Phum_PHUM622580</name>
</gene>
<dbReference type="GO" id="GO:1990116">
    <property type="term" value="P:ribosome-associated ubiquitin-dependent protein catabolic process"/>
    <property type="evidence" value="ECO:0007669"/>
    <property type="project" value="TreeGrafter"/>
</dbReference>
<protein>
    <recommendedName>
        <fullName evidence="1">NFACT protein C-terminal domain-containing protein</fullName>
    </recommendedName>
</protein>
<dbReference type="EnsemblMetazoa" id="PHUM622580-RA">
    <property type="protein sequence ID" value="PHUM622580-PA"/>
    <property type="gene ID" value="PHUM622580"/>
</dbReference>
<dbReference type="GeneID" id="8239962"/>
<dbReference type="OrthoDB" id="207084at2759"/>
<dbReference type="InterPro" id="IPR051608">
    <property type="entry name" value="RQC_Subunit_NEMF"/>
</dbReference>
<dbReference type="AlphaFoldDB" id="E0W4J9"/>
<evidence type="ECO:0000259" key="1">
    <source>
        <dbReference type="Pfam" id="PF11923"/>
    </source>
</evidence>
<dbReference type="RefSeq" id="XP_002433293.1">
    <property type="nucleotide sequence ID" value="XM_002433248.1"/>
</dbReference>
<dbReference type="Proteomes" id="UP000009046">
    <property type="component" value="Unassembled WGS sequence"/>
</dbReference>
<dbReference type="HOGENOM" id="CLU_2963584_0_0_1"/>
<dbReference type="GO" id="GO:0043023">
    <property type="term" value="F:ribosomal large subunit binding"/>
    <property type="evidence" value="ECO:0007669"/>
    <property type="project" value="TreeGrafter"/>
</dbReference>